<dbReference type="OrthoDB" id="2347665at2759"/>
<feature type="compositionally biased region" description="Acidic residues" evidence="3">
    <location>
        <begin position="237"/>
        <end position="248"/>
    </location>
</feature>
<name>A0A916EEY4_9GLOM</name>
<dbReference type="VEuPathDB" id="FungiDB:RhiirFUN_000189"/>
<evidence type="ECO:0000313" key="6">
    <source>
        <dbReference type="Proteomes" id="UP000684084"/>
    </source>
</evidence>
<feature type="domain" description="SHSP" evidence="4">
    <location>
        <begin position="419"/>
        <end position="529"/>
    </location>
</feature>
<dbReference type="EMBL" id="CAGKOT010000037">
    <property type="protein sequence ID" value="CAB5377278.1"/>
    <property type="molecule type" value="Genomic_DNA"/>
</dbReference>
<dbReference type="Pfam" id="PF00011">
    <property type="entry name" value="HSP20"/>
    <property type="match status" value="1"/>
</dbReference>
<evidence type="ECO:0000256" key="2">
    <source>
        <dbReference type="RuleBase" id="RU003616"/>
    </source>
</evidence>
<dbReference type="InterPro" id="IPR002068">
    <property type="entry name" value="A-crystallin/Hsp20_dom"/>
</dbReference>
<reference evidence="5" key="1">
    <citation type="submission" date="2020-05" db="EMBL/GenBank/DDBJ databases">
        <authorList>
            <person name="Rincon C."/>
            <person name="Sanders R I."/>
            <person name="Robbins C."/>
            <person name="Chaturvedi A."/>
        </authorList>
    </citation>
    <scope>NUCLEOTIDE SEQUENCE</scope>
    <source>
        <strain evidence="5">CHB12</strain>
    </source>
</reference>
<feature type="region of interest" description="Disordered" evidence="3">
    <location>
        <begin position="137"/>
        <end position="250"/>
    </location>
</feature>
<evidence type="ECO:0000313" key="5">
    <source>
        <dbReference type="EMBL" id="CAB5377278.1"/>
    </source>
</evidence>
<proteinExistence type="inferred from homology"/>
<feature type="compositionally biased region" description="Polar residues" evidence="3">
    <location>
        <begin position="152"/>
        <end position="171"/>
    </location>
</feature>
<feature type="compositionally biased region" description="Polar residues" evidence="3">
    <location>
        <begin position="178"/>
        <end position="191"/>
    </location>
</feature>
<accession>A0A916EEY4</accession>
<dbReference type="PROSITE" id="PS01031">
    <property type="entry name" value="SHSP"/>
    <property type="match status" value="1"/>
</dbReference>
<dbReference type="AlphaFoldDB" id="A0A916EEY4"/>
<evidence type="ECO:0000259" key="4">
    <source>
        <dbReference type="PROSITE" id="PS01031"/>
    </source>
</evidence>
<evidence type="ECO:0000256" key="3">
    <source>
        <dbReference type="SAM" id="MobiDB-lite"/>
    </source>
</evidence>
<gene>
    <name evidence="5" type="ORF">CHRIB12_LOCUS15659</name>
</gene>
<organism evidence="5 6">
    <name type="scientific">Rhizophagus irregularis</name>
    <dbReference type="NCBI Taxonomy" id="588596"/>
    <lineage>
        <taxon>Eukaryota</taxon>
        <taxon>Fungi</taxon>
        <taxon>Fungi incertae sedis</taxon>
        <taxon>Mucoromycota</taxon>
        <taxon>Glomeromycotina</taxon>
        <taxon>Glomeromycetes</taxon>
        <taxon>Glomerales</taxon>
        <taxon>Glomeraceae</taxon>
        <taxon>Rhizophagus</taxon>
    </lineage>
</organism>
<dbReference type="Proteomes" id="UP000684084">
    <property type="component" value="Unassembled WGS sequence"/>
</dbReference>
<sequence length="529" mass="59957">MVSEKSEKIEKTSRNQQKSGSIIALLSEISEQYSSSCEASYGQITTQSLIHLFRNATRAGHEEILSWVYYSDNFENEVVEIRRETGVTDKTARTQIYKEMLEHLAGVTPVALRIKTLRAKKVRKIVWRERYQVTSKTVSLGNDQSHVPLKTINGNASSKLASTAPDPSTHVSAEGAKGNNSLNDSSRNGSKNIPKANDDLMPTSMEKRTNEVKRSLREASKRRDQTDDDSDCSHDSDSEEERLDDSDDGYNGYGGYGGYNEYDKWGNHDREVHIAMEKVGRKCCGKLELSVMVGGNITGLDYDEMSERIKATTKFDFVHVHKKKNKGFGHIHFESWEESSQFYYSTKDKRFYYDGDKERGLIRFYGATYYNSTRKVVYKMDTKTANTGTLTSVIKISDHNDINEYERSKKRKITENMRKSPKFSESPVSVLYGLYEDNHTFNIVLHTLGIRNKADLLVSSVSDKLIIIEGNFSEKSVPRKSIKNFLPIGPFKAEVELPSGVKTISVKIEIEHGVSTVTLEKSKKVFEII</sequence>
<protein>
    <recommendedName>
        <fullName evidence="4">SHSP domain-containing protein</fullName>
    </recommendedName>
</protein>
<dbReference type="VEuPathDB" id="FungiDB:RhiirFUN_000187"/>
<comment type="similarity">
    <text evidence="1 2">Belongs to the small heat shock protein (HSP20) family.</text>
</comment>
<dbReference type="VEuPathDB" id="FungiDB:RhiirFUN_000188"/>
<feature type="compositionally biased region" description="Basic and acidic residues" evidence="3">
    <location>
        <begin position="205"/>
        <end position="236"/>
    </location>
</feature>
<dbReference type="CDD" id="cd06464">
    <property type="entry name" value="ACD_sHsps-like"/>
    <property type="match status" value="1"/>
</dbReference>
<evidence type="ECO:0000256" key="1">
    <source>
        <dbReference type="PROSITE-ProRule" id="PRU00285"/>
    </source>
</evidence>
<comment type="caution">
    <text evidence="5">The sequence shown here is derived from an EMBL/GenBank/DDBJ whole genome shotgun (WGS) entry which is preliminary data.</text>
</comment>